<feature type="active site" description="Charge relay system" evidence="15">
    <location>
        <position position="103"/>
    </location>
</feature>
<comment type="subcellular location">
    <subcellularLocation>
        <location evidence="3">Periplasm</location>
    </subcellularLocation>
</comment>
<feature type="active site" description="Charge relay system" evidence="15">
    <location>
        <position position="133"/>
    </location>
</feature>
<comment type="catalytic activity">
    <reaction evidence="1">
        <text>Acts on substrates that are at least partially unfolded. The cleavage site P1 residue is normally between a pair of hydrophobic residues, such as Val-|-Val.</text>
        <dbReference type="EC" id="3.4.21.107"/>
    </reaction>
</comment>
<dbReference type="GO" id="GO:0004252">
    <property type="term" value="F:serine-type endopeptidase activity"/>
    <property type="evidence" value="ECO:0007669"/>
    <property type="project" value="InterPro"/>
</dbReference>
<dbReference type="CDD" id="cd10839">
    <property type="entry name" value="cpPDZ1_DegP-like"/>
    <property type="match status" value="1"/>
</dbReference>
<dbReference type="EC" id="3.4.21.107" evidence="5"/>
<keyword evidence="7 19" id="KW-0645">Protease</keyword>
<dbReference type="Gene3D" id="2.40.10.120">
    <property type="match status" value="1"/>
</dbReference>
<dbReference type="Pfam" id="PF13180">
    <property type="entry name" value="PDZ_2"/>
    <property type="match status" value="2"/>
</dbReference>
<keyword evidence="13" id="KW-0346">Stress response</keyword>
<evidence type="ECO:0000313" key="20">
    <source>
        <dbReference type="Proteomes" id="UP000182827"/>
    </source>
</evidence>
<reference evidence="20" key="1">
    <citation type="submission" date="2016-10" db="EMBL/GenBank/DDBJ databases">
        <authorList>
            <person name="Varghese N."/>
            <person name="Submissions S."/>
        </authorList>
    </citation>
    <scope>NUCLEOTIDE SEQUENCE [LARGE SCALE GENOMIC DNA]</scope>
    <source>
        <strain evidence="20">ANC 5076</strain>
    </source>
</reference>
<dbReference type="EMBL" id="FOZU01000014">
    <property type="protein sequence ID" value="SFS96089.1"/>
    <property type="molecule type" value="Genomic_DNA"/>
</dbReference>
<evidence type="ECO:0000256" key="11">
    <source>
        <dbReference type="ARBA" id="ARBA00022801"/>
    </source>
</evidence>
<accession>A0A1I6U3L1</accession>
<dbReference type="SUPFAM" id="SSF50156">
    <property type="entry name" value="PDZ domain-like"/>
    <property type="match status" value="2"/>
</dbReference>
<dbReference type="NCBIfam" id="TIGR02037">
    <property type="entry name" value="degP_htrA_DO"/>
    <property type="match status" value="1"/>
</dbReference>
<evidence type="ECO:0000259" key="18">
    <source>
        <dbReference type="PROSITE" id="PS50106"/>
    </source>
</evidence>
<evidence type="ECO:0000256" key="1">
    <source>
        <dbReference type="ARBA" id="ARBA00001772"/>
    </source>
</evidence>
<dbReference type="Gene3D" id="2.30.42.10">
    <property type="match status" value="2"/>
</dbReference>
<evidence type="ECO:0000256" key="2">
    <source>
        <dbReference type="ARBA" id="ARBA00002610"/>
    </source>
</evidence>
<feature type="domain" description="PDZ" evidence="18">
    <location>
        <begin position="245"/>
        <end position="315"/>
    </location>
</feature>
<keyword evidence="10" id="KW-0574">Periplasm</keyword>
<evidence type="ECO:0000256" key="8">
    <source>
        <dbReference type="ARBA" id="ARBA00022729"/>
    </source>
</evidence>
<dbReference type="InterPro" id="IPR001940">
    <property type="entry name" value="Peptidase_S1C"/>
</dbReference>
<dbReference type="PRINTS" id="PR00834">
    <property type="entry name" value="PROTEASES2C"/>
</dbReference>
<evidence type="ECO:0000256" key="15">
    <source>
        <dbReference type="PIRSR" id="PIRSR611782-1"/>
    </source>
</evidence>
<dbReference type="InterPro" id="IPR036034">
    <property type="entry name" value="PDZ_sf"/>
</dbReference>
<dbReference type="Pfam" id="PF13365">
    <property type="entry name" value="Trypsin_2"/>
    <property type="match status" value="1"/>
</dbReference>
<comment type="similarity">
    <text evidence="4">Belongs to the peptidase S1C family.</text>
</comment>
<evidence type="ECO:0000256" key="13">
    <source>
        <dbReference type="ARBA" id="ARBA00023016"/>
    </source>
</evidence>
<dbReference type="SUPFAM" id="SSF50494">
    <property type="entry name" value="Trypsin-like serine proteases"/>
    <property type="match status" value="1"/>
</dbReference>
<keyword evidence="12" id="KW-0720">Serine protease</keyword>
<dbReference type="PANTHER" id="PTHR22939:SF130">
    <property type="entry name" value="PERIPLASMIC SERINE ENDOPROTEASE DEGP-LIKE-RELATED"/>
    <property type="match status" value="1"/>
</dbReference>
<gene>
    <name evidence="19" type="ORF">SAMN05444586_101445</name>
</gene>
<feature type="active site" description="Charge relay system" evidence="15">
    <location>
        <position position="206"/>
    </location>
</feature>
<feature type="binding site" evidence="16">
    <location>
        <position position="133"/>
    </location>
    <ligand>
        <name>substrate</name>
    </ligand>
</feature>
<evidence type="ECO:0000256" key="12">
    <source>
        <dbReference type="ARBA" id="ARBA00022825"/>
    </source>
</evidence>
<evidence type="ECO:0000256" key="6">
    <source>
        <dbReference type="ARBA" id="ARBA00013958"/>
    </source>
</evidence>
<keyword evidence="9" id="KW-0677">Repeat</keyword>
<evidence type="ECO:0000256" key="14">
    <source>
        <dbReference type="ARBA" id="ARBA00032850"/>
    </source>
</evidence>
<organism evidence="19 20">
    <name type="scientific">Acinetobacter bohemicus</name>
    <dbReference type="NCBI Taxonomy" id="1435036"/>
    <lineage>
        <taxon>Bacteria</taxon>
        <taxon>Pseudomonadati</taxon>
        <taxon>Pseudomonadota</taxon>
        <taxon>Gammaproteobacteria</taxon>
        <taxon>Moraxellales</taxon>
        <taxon>Moraxellaceae</taxon>
        <taxon>Acinetobacter</taxon>
    </lineage>
</organism>
<evidence type="ECO:0000313" key="19">
    <source>
        <dbReference type="EMBL" id="SFS96089.1"/>
    </source>
</evidence>
<evidence type="ECO:0000256" key="4">
    <source>
        <dbReference type="ARBA" id="ARBA00010541"/>
    </source>
</evidence>
<dbReference type="InterPro" id="IPR009003">
    <property type="entry name" value="Peptidase_S1_PA"/>
</dbReference>
<evidence type="ECO:0000256" key="7">
    <source>
        <dbReference type="ARBA" id="ARBA00022670"/>
    </source>
</evidence>
<evidence type="ECO:0000256" key="9">
    <source>
        <dbReference type="ARBA" id="ARBA00022737"/>
    </source>
</evidence>
<evidence type="ECO:0000256" key="10">
    <source>
        <dbReference type="ARBA" id="ARBA00022764"/>
    </source>
</evidence>
<dbReference type="Proteomes" id="UP000182827">
    <property type="component" value="Unassembled WGS sequence"/>
</dbReference>
<feature type="chain" id="PRO_5039531874" description="Probable periplasmic serine endoprotease DegP-like" evidence="17">
    <location>
        <begin position="25"/>
        <end position="460"/>
    </location>
</feature>
<feature type="signal peptide" evidence="17">
    <location>
        <begin position="1"/>
        <end position="24"/>
    </location>
</feature>
<dbReference type="AlphaFoldDB" id="A0A1I6U3L1"/>
<comment type="function">
    <text evidence="2">Might be efficient in the degradation of transiently denatured and unfolded proteins which accumulate in the periplasm following stress conditions.</text>
</comment>
<keyword evidence="8 17" id="KW-0732">Signal</keyword>
<name>A0A1I6U3L1_9GAMM</name>
<proteinExistence type="inferred from homology"/>
<protein>
    <recommendedName>
        <fullName evidence="6">Probable periplasmic serine endoprotease DegP-like</fullName>
        <ecNumber evidence="5">3.4.21.107</ecNumber>
    </recommendedName>
    <alternativeName>
        <fullName evidence="14">Protease Do</fullName>
    </alternativeName>
</protein>
<dbReference type="InterPro" id="IPR011782">
    <property type="entry name" value="Pept_S1C_Do"/>
</dbReference>
<evidence type="ECO:0000256" key="17">
    <source>
        <dbReference type="SAM" id="SignalP"/>
    </source>
</evidence>
<dbReference type="PANTHER" id="PTHR22939">
    <property type="entry name" value="SERINE PROTEASE FAMILY S1C HTRA-RELATED"/>
    <property type="match status" value="1"/>
</dbReference>
<dbReference type="PROSITE" id="PS50106">
    <property type="entry name" value="PDZ"/>
    <property type="match status" value="2"/>
</dbReference>
<keyword evidence="11" id="KW-0378">Hydrolase</keyword>
<dbReference type="InterPro" id="IPR001478">
    <property type="entry name" value="PDZ"/>
</dbReference>
<feature type="domain" description="PDZ" evidence="18">
    <location>
        <begin position="360"/>
        <end position="438"/>
    </location>
</feature>
<evidence type="ECO:0000256" key="16">
    <source>
        <dbReference type="PIRSR" id="PIRSR611782-2"/>
    </source>
</evidence>
<keyword evidence="20" id="KW-1185">Reference proteome</keyword>
<dbReference type="RefSeq" id="WP_074946330.1">
    <property type="nucleotide sequence ID" value="NZ_FOZU01000014.1"/>
</dbReference>
<dbReference type="GO" id="GO:0006508">
    <property type="term" value="P:proteolysis"/>
    <property type="evidence" value="ECO:0007669"/>
    <property type="project" value="UniProtKB-KW"/>
</dbReference>
<evidence type="ECO:0000256" key="3">
    <source>
        <dbReference type="ARBA" id="ARBA00004418"/>
    </source>
</evidence>
<feature type="binding site" evidence="16">
    <location>
        <begin position="204"/>
        <end position="206"/>
    </location>
    <ligand>
        <name>substrate</name>
    </ligand>
</feature>
<dbReference type="SMART" id="SM00228">
    <property type="entry name" value="PDZ"/>
    <property type="match status" value="2"/>
</dbReference>
<feature type="binding site" evidence="16">
    <location>
        <position position="103"/>
    </location>
    <ligand>
        <name>substrate</name>
    </ligand>
</feature>
<evidence type="ECO:0000256" key="5">
    <source>
        <dbReference type="ARBA" id="ARBA00013035"/>
    </source>
</evidence>
<sequence length="460" mass="49866">MKNRYVQKGIYAAVFTMVAVQTQAASSVDFSNLVEQVSPAVVSVNVVKKMTQEELLQQQVPEILRRFFGNQVIIPQQQAPQEKTAYGSAFFISKDGYLLTNHHVVEDASKVTIRLNDRREIDATVVGSDERTDVALLKVKGSNFPELRTGNVDRLRVGEPVLAIGSPFGFDYSASAGIVSAKMRNMMGETSVPFIQTDVALNPGNSGGPLFNQNGEVVGVNSRIFSGTGGYMGLSFSIPIDVAMDVADQLKKNGKVTRSYLGVMLQDIDRNLAESYNLPKPEGSLVTQVTPNSPAAKAGFKSGDVILKFNGSAISRTSDLLNYLNRTVPNQVIQLQVLRDDKVRNISATLTTAPDDTPAKVEQTAQQKGPVLGVTIRNLTANEQSQLDVKGGILVQEVKLGGIAAQSRMIAGDIITQINNKTILNSDDFIQSVAELKKGSIARVSIIRQNQHAMLGMRIE</sequence>